<dbReference type="InterPro" id="IPR001544">
    <property type="entry name" value="Aminotrans_IV"/>
</dbReference>
<dbReference type="RefSeq" id="WP_190607309.1">
    <property type="nucleotide sequence ID" value="NZ_CP021056.1"/>
</dbReference>
<keyword evidence="2" id="KW-0808">Transferase</keyword>
<dbReference type="Proteomes" id="UP000683511">
    <property type="component" value="Chromosome"/>
</dbReference>
<dbReference type="SUPFAM" id="SSF56752">
    <property type="entry name" value="D-aminoacid aminotransferase-like PLP-dependent enzymes"/>
    <property type="match status" value="1"/>
</dbReference>
<dbReference type="InterPro" id="IPR043131">
    <property type="entry name" value="BCAT-like_N"/>
</dbReference>
<name>A0A975T3Q6_9NOST</name>
<protein>
    <submittedName>
        <fullName evidence="2">Aminotransferase, class IV</fullName>
    </submittedName>
</protein>
<organism evidence="2 3">
    <name type="scientific">Richelia sinica FACHB-800</name>
    <dbReference type="NCBI Taxonomy" id="1357546"/>
    <lineage>
        <taxon>Bacteria</taxon>
        <taxon>Bacillati</taxon>
        <taxon>Cyanobacteriota</taxon>
        <taxon>Cyanophyceae</taxon>
        <taxon>Nostocales</taxon>
        <taxon>Nostocaceae</taxon>
        <taxon>Richelia</taxon>
    </lineage>
</organism>
<accession>A0A975T3Q6</accession>
<dbReference type="InterPro" id="IPR036038">
    <property type="entry name" value="Aminotransferase-like"/>
</dbReference>
<dbReference type="PANTHER" id="PTHR42743">
    <property type="entry name" value="AMINO-ACID AMINOTRANSFERASE"/>
    <property type="match status" value="1"/>
</dbReference>
<keyword evidence="3" id="KW-1185">Reference proteome</keyword>
<dbReference type="AlphaFoldDB" id="A0A975T3Q6"/>
<dbReference type="KEGG" id="rsin:B6N60_00165"/>
<dbReference type="InterPro" id="IPR043132">
    <property type="entry name" value="BCAT-like_C"/>
</dbReference>
<sequence length="263" mass="29793">MTVYWYNGKLISSPTIELDIYDPGFLYGATVFTTLRVYNNTLDSRLTNWSAHCDRLKFSLHSFHWSEPNWEQVRQGGQLLLAHYPVLRITIFPDGRELIIGRFLPPNLTSQQTEGIKCVLAMAELGRSLPGHKTGNYLSPWLAKNQATDAQEAILVDVAGNWLETSTGNLWGWKDGTWWTPPLTAGILPGVVRQQILNHLENQQIICQMEPWSADIVQGFEAIAYTNSVVELIPIHTVQYPTGSLPYHPHHPSLQQLRSFFLA</sequence>
<dbReference type="PANTHER" id="PTHR42743:SF11">
    <property type="entry name" value="AMINODEOXYCHORISMATE LYASE"/>
    <property type="match status" value="1"/>
</dbReference>
<proteinExistence type="inferred from homology"/>
<dbReference type="Gene3D" id="3.30.470.10">
    <property type="match status" value="1"/>
</dbReference>
<dbReference type="GO" id="GO:0046394">
    <property type="term" value="P:carboxylic acid biosynthetic process"/>
    <property type="evidence" value="ECO:0007669"/>
    <property type="project" value="UniProtKB-ARBA"/>
</dbReference>
<gene>
    <name evidence="2" type="ORF">B6N60_00165</name>
</gene>
<dbReference type="Pfam" id="PF01063">
    <property type="entry name" value="Aminotran_4"/>
    <property type="match status" value="1"/>
</dbReference>
<comment type="similarity">
    <text evidence="1">Belongs to the class-IV pyridoxal-phosphate-dependent aminotransferase family.</text>
</comment>
<reference evidence="2" key="1">
    <citation type="submission" date="2017-04" db="EMBL/GenBank/DDBJ databases">
        <title>Genome deletions in a multicellular cyanobacterial endosymbiont for morphological adaptation in marine diatoms.</title>
        <authorList>
            <person name="Wang Y."/>
            <person name="Gao H."/>
            <person name="Li R."/>
            <person name="Xu X."/>
        </authorList>
    </citation>
    <scope>NUCLEOTIDE SEQUENCE</scope>
    <source>
        <strain evidence="2">FACHB 800</strain>
    </source>
</reference>
<dbReference type="Gene3D" id="3.20.10.10">
    <property type="entry name" value="D-amino Acid Aminotransferase, subunit A, domain 2"/>
    <property type="match status" value="1"/>
</dbReference>
<evidence type="ECO:0000313" key="3">
    <source>
        <dbReference type="Proteomes" id="UP000683511"/>
    </source>
</evidence>
<keyword evidence="2" id="KW-0032">Aminotransferase</keyword>
<evidence type="ECO:0000313" key="2">
    <source>
        <dbReference type="EMBL" id="QXE21489.1"/>
    </source>
</evidence>
<dbReference type="EMBL" id="CP021056">
    <property type="protein sequence ID" value="QXE21489.1"/>
    <property type="molecule type" value="Genomic_DNA"/>
</dbReference>
<dbReference type="InterPro" id="IPR050571">
    <property type="entry name" value="Class-IV_PLP-Dep_Aminotrnsfr"/>
</dbReference>
<evidence type="ECO:0000256" key="1">
    <source>
        <dbReference type="ARBA" id="ARBA00009320"/>
    </source>
</evidence>
<dbReference type="GO" id="GO:0005829">
    <property type="term" value="C:cytosol"/>
    <property type="evidence" value="ECO:0007669"/>
    <property type="project" value="TreeGrafter"/>
</dbReference>
<dbReference type="GO" id="GO:0008483">
    <property type="term" value="F:transaminase activity"/>
    <property type="evidence" value="ECO:0007669"/>
    <property type="project" value="UniProtKB-KW"/>
</dbReference>